<comment type="caution">
    <text evidence="3">The sequence shown here is derived from an EMBL/GenBank/DDBJ whole genome shotgun (WGS) entry which is preliminary data.</text>
</comment>
<dbReference type="InterPro" id="IPR033788">
    <property type="entry name" value="VbhA-like"/>
</dbReference>
<evidence type="ECO:0000256" key="1">
    <source>
        <dbReference type="SAM" id="MobiDB-lite"/>
    </source>
</evidence>
<evidence type="ECO:0000313" key="3">
    <source>
        <dbReference type="EMBL" id="GAA4678771.1"/>
    </source>
</evidence>
<feature type="region of interest" description="Disordered" evidence="1">
    <location>
        <begin position="1"/>
        <end position="24"/>
    </location>
</feature>
<dbReference type="CDD" id="cd11586">
    <property type="entry name" value="VbhA_like"/>
    <property type="match status" value="1"/>
</dbReference>
<dbReference type="InterPro" id="IPR043038">
    <property type="entry name" value="VbhA_sf"/>
</dbReference>
<dbReference type="EMBL" id="BAABIC010000003">
    <property type="protein sequence ID" value="GAA4678771.1"/>
    <property type="molecule type" value="Genomic_DNA"/>
</dbReference>
<reference evidence="4" key="1">
    <citation type="journal article" date="2019" name="Int. J. Syst. Evol. Microbiol.">
        <title>The Global Catalogue of Microorganisms (GCM) 10K type strain sequencing project: providing services to taxonomists for standard genome sequencing and annotation.</title>
        <authorList>
            <consortium name="The Broad Institute Genomics Platform"/>
            <consortium name="The Broad Institute Genome Sequencing Center for Infectious Disease"/>
            <person name="Wu L."/>
            <person name="Ma J."/>
        </authorList>
    </citation>
    <scope>NUCLEOTIDE SEQUENCE [LARGE SCALE GENOMIC DNA]</scope>
    <source>
        <strain evidence="4">JCM 18055</strain>
    </source>
</reference>
<sequence length="93" mass="9597">MASVTPGGPVRRAGASRSGRLPGVHVTREPAAALCCRDAVAEALASVRAEGLEPSSTGLSVCEAIARGELDPEQAVARLTAHYRAHDRSPRPA</sequence>
<dbReference type="InterPro" id="IPR041535">
    <property type="entry name" value="VbhA"/>
</dbReference>
<accession>A0ABP8W2T6</accession>
<dbReference type="Gene3D" id="1.10.8.1050">
    <property type="entry name" value="Antitoxin VbhA-like"/>
    <property type="match status" value="1"/>
</dbReference>
<dbReference type="Pfam" id="PF18495">
    <property type="entry name" value="VbhA"/>
    <property type="match status" value="1"/>
</dbReference>
<evidence type="ECO:0000259" key="2">
    <source>
        <dbReference type="Pfam" id="PF18495"/>
    </source>
</evidence>
<name>A0ABP8W2T6_9PSEU</name>
<protein>
    <recommendedName>
        <fullName evidence="2">Antitoxin VbhA domain-containing protein</fullName>
    </recommendedName>
</protein>
<proteinExistence type="predicted"/>
<evidence type="ECO:0000313" key="4">
    <source>
        <dbReference type="Proteomes" id="UP001500325"/>
    </source>
</evidence>
<feature type="domain" description="Antitoxin VbhA" evidence="2">
    <location>
        <begin position="37"/>
        <end position="80"/>
    </location>
</feature>
<gene>
    <name evidence="3" type="ORF">GCM10023215_09660</name>
</gene>
<keyword evidence="4" id="KW-1185">Reference proteome</keyword>
<dbReference type="Proteomes" id="UP001500325">
    <property type="component" value="Unassembled WGS sequence"/>
</dbReference>
<organism evidence="3 4">
    <name type="scientific">Pseudonocardia yuanmonensis</name>
    <dbReference type="NCBI Taxonomy" id="1095914"/>
    <lineage>
        <taxon>Bacteria</taxon>
        <taxon>Bacillati</taxon>
        <taxon>Actinomycetota</taxon>
        <taxon>Actinomycetes</taxon>
        <taxon>Pseudonocardiales</taxon>
        <taxon>Pseudonocardiaceae</taxon>
        <taxon>Pseudonocardia</taxon>
    </lineage>
</organism>